<feature type="compositionally biased region" description="Low complexity" evidence="12">
    <location>
        <begin position="285"/>
        <end position="294"/>
    </location>
</feature>
<protein>
    <recommendedName>
        <fullName evidence="2">RNA helicase</fullName>
        <ecNumber evidence="2">3.6.4.13</ecNumber>
    </recommendedName>
</protein>
<evidence type="ECO:0000256" key="2">
    <source>
        <dbReference type="ARBA" id="ARBA00012552"/>
    </source>
</evidence>
<comment type="subcellular location">
    <subcellularLocation>
        <location evidence="1">Plastid</location>
        <location evidence="1">Chloroplast</location>
    </subcellularLocation>
</comment>
<gene>
    <name evidence="15" type="ORF">BDY21DRAFT_286090</name>
</gene>
<evidence type="ECO:0000256" key="11">
    <source>
        <dbReference type="ARBA" id="ARBA00047984"/>
    </source>
</evidence>
<dbReference type="SUPFAM" id="SSF52540">
    <property type="entry name" value="P-loop containing nucleoside triphosphate hydrolases"/>
    <property type="match status" value="1"/>
</dbReference>
<evidence type="ECO:0000256" key="7">
    <source>
        <dbReference type="ARBA" id="ARBA00022806"/>
    </source>
</evidence>
<keyword evidence="4" id="KW-0934">Plastid</keyword>
<dbReference type="EMBL" id="MU001680">
    <property type="protein sequence ID" value="KAF2457555.1"/>
    <property type="molecule type" value="Genomic_DNA"/>
</dbReference>
<evidence type="ECO:0000256" key="12">
    <source>
        <dbReference type="SAM" id="MobiDB-lite"/>
    </source>
</evidence>
<feature type="compositionally biased region" description="Low complexity" evidence="12">
    <location>
        <begin position="337"/>
        <end position="348"/>
    </location>
</feature>
<evidence type="ECO:0000313" key="16">
    <source>
        <dbReference type="Proteomes" id="UP000799766"/>
    </source>
</evidence>
<keyword evidence="10" id="KW-0809">Transit peptide</keyword>
<comment type="catalytic activity">
    <reaction evidence="11">
        <text>ATP + H2O = ADP + phosphate + H(+)</text>
        <dbReference type="Rhea" id="RHEA:13065"/>
        <dbReference type="ChEBI" id="CHEBI:15377"/>
        <dbReference type="ChEBI" id="CHEBI:15378"/>
        <dbReference type="ChEBI" id="CHEBI:30616"/>
        <dbReference type="ChEBI" id="CHEBI:43474"/>
        <dbReference type="ChEBI" id="CHEBI:456216"/>
        <dbReference type="EC" id="3.6.4.13"/>
    </reaction>
</comment>
<evidence type="ECO:0000259" key="13">
    <source>
        <dbReference type="PROSITE" id="PS51192"/>
    </source>
</evidence>
<accession>A0A6A6P0M4</accession>
<feature type="region of interest" description="Disordered" evidence="12">
    <location>
        <begin position="382"/>
        <end position="455"/>
    </location>
</feature>
<dbReference type="FunFam" id="3.40.50.300:FF:000819">
    <property type="entry name" value="ATP dependent RNA helicase, putative"/>
    <property type="match status" value="1"/>
</dbReference>
<dbReference type="PROSITE" id="PS51192">
    <property type="entry name" value="HELICASE_ATP_BIND_1"/>
    <property type="match status" value="1"/>
</dbReference>
<dbReference type="Proteomes" id="UP000799766">
    <property type="component" value="Unassembled WGS sequence"/>
</dbReference>
<evidence type="ECO:0000256" key="10">
    <source>
        <dbReference type="ARBA" id="ARBA00022946"/>
    </source>
</evidence>
<dbReference type="InterPro" id="IPR014001">
    <property type="entry name" value="Helicase_ATP-bd"/>
</dbReference>
<proteinExistence type="predicted"/>
<dbReference type="Pfam" id="PF21010">
    <property type="entry name" value="HA2_C"/>
    <property type="match status" value="1"/>
</dbReference>
<keyword evidence="8" id="KW-0067">ATP-binding</keyword>
<dbReference type="Gene3D" id="1.20.120.1080">
    <property type="match status" value="1"/>
</dbReference>
<dbReference type="GO" id="GO:0005524">
    <property type="term" value="F:ATP binding"/>
    <property type="evidence" value="ECO:0007669"/>
    <property type="project" value="UniProtKB-KW"/>
</dbReference>
<dbReference type="PANTHER" id="PTHR18934">
    <property type="entry name" value="ATP-DEPENDENT RNA HELICASE"/>
    <property type="match status" value="1"/>
</dbReference>
<feature type="compositionally biased region" description="Polar residues" evidence="12">
    <location>
        <begin position="266"/>
        <end position="275"/>
    </location>
</feature>
<evidence type="ECO:0000313" key="15">
    <source>
        <dbReference type="EMBL" id="KAF2457555.1"/>
    </source>
</evidence>
<keyword evidence="5" id="KW-0547">Nucleotide-binding</keyword>
<dbReference type="GO" id="GO:0003723">
    <property type="term" value="F:RNA binding"/>
    <property type="evidence" value="ECO:0007669"/>
    <property type="project" value="UniProtKB-KW"/>
</dbReference>
<organism evidence="15 16">
    <name type="scientific">Lineolata rhizophorae</name>
    <dbReference type="NCBI Taxonomy" id="578093"/>
    <lineage>
        <taxon>Eukaryota</taxon>
        <taxon>Fungi</taxon>
        <taxon>Dikarya</taxon>
        <taxon>Ascomycota</taxon>
        <taxon>Pezizomycotina</taxon>
        <taxon>Dothideomycetes</taxon>
        <taxon>Dothideomycetes incertae sedis</taxon>
        <taxon>Lineolatales</taxon>
        <taxon>Lineolataceae</taxon>
        <taxon>Lineolata</taxon>
    </lineage>
</organism>
<dbReference type="InterPro" id="IPR011545">
    <property type="entry name" value="DEAD/DEAH_box_helicase_dom"/>
</dbReference>
<evidence type="ECO:0000256" key="8">
    <source>
        <dbReference type="ARBA" id="ARBA00022840"/>
    </source>
</evidence>
<dbReference type="OrthoDB" id="5600252at2759"/>
<dbReference type="FunFam" id="1.20.120.1080:FF:000002">
    <property type="entry name" value="Putative ATP-dependent RNA helicase DHX36"/>
    <property type="match status" value="1"/>
</dbReference>
<dbReference type="GO" id="GO:0016787">
    <property type="term" value="F:hydrolase activity"/>
    <property type="evidence" value="ECO:0007669"/>
    <property type="project" value="UniProtKB-KW"/>
</dbReference>
<evidence type="ECO:0000256" key="5">
    <source>
        <dbReference type="ARBA" id="ARBA00022741"/>
    </source>
</evidence>
<feature type="region of interest" description="Disordered" evidence="12">
    <location>
        <begin position="240"/>
        <end position="295"/>
    </location>
</feature>
<evidence type="ECO:0000259" key="14">
    <source>
        <dbReference type="PROSITE" id="PS51194"/>
    </source>
</evidence>
<feature type="region of interest" description="Disordered" evidence="12">
    <location>
        <begin position="884"/>
        <end position="913"/>
    </location>
</feature>
<dbReference type="SMART" id="SM00490">
    <property type="entry name" value="HELICc"/>
    <property type="match status" value="1"/>
</dbReference>
<dbReference type="Gene3D" id="3.40.50.300">
    <property type="entry name" value="P-loop containing nucleotide triphosphate hydrolases"/>
    <property type="match status" value="2"/>
</dbReference>
<evidence type="ECO:0000256" key="6">
    <source>
        <dbReference type="ARBA" id="ARBA00022801"/>
    </source>
</evidence>
<evidence type="ECO:0000256" key="1">
    <source>
        <dbReference type="ARBA" id="ARBA00004229"/>
    </source>
</evidence>
<dbReference type="CDD" id="cd18791">
    <property type="entry name" value="SF2_C_RHA"/>
    <property type="match status" value="1"/>
</dbReference>
<keyword evidence="6" id="KW-0378">Hydrolase</keyword>
<dbReference type="CDD" id="cd17917">
    <property type="entry name" value="DEXHc_RHA-like"/>
    <property type="match status" value="1"/>
</dbReference>
<keyword evidence="9" id="KW-0694">RNA-binding</keyword>
<feature type="domain" description="Helicase ATP-binding" evidence="13">
    <location>
        <begin position="691"/>
        <end position="862"/>
    </location>
</feature>
<feature type="compositionally biased region" description="Polar residues" evidence="12">
    <location>
        <begin position="38"/>
        <end position="54"/>
    </location>
</feature>
<feature type="region of interest" description="Disordered" evidence="12">
    <location>
        <begin position="324"/>
        <end position="350"/>
    </location>
</feature>
<dbReference type="InterPro" id="IPR001650">
    <property type="entry name" value="Helicase_C-like"/>
</dbReference>
<dbReference type="PANTHER" id="PTHR18934:SF145">
    <property type="entry name" value="ATP-DEPENDENT RNA HELICASE DHX57-RELATED"/>
    <property type="match status" value="1"/>
</dbReference>
<reference evidence="15" key="1">
    <citation type="journal article" date="2020" name="Stud. Mycol.">
        <title>101 Dothideomycetes genomes: a test case for predicting lifestyles and emergence of pathogens.</title>
        <authorList>
            <person name="Haridas S."/>
            <person name="Albert R."/>
            <person name="Binder M."/>
            <person name="Bloem J."/>
            <person name="Labutti K."/>
            <person name="Salamov A."/>
            <person name="Andreopoulos B."/>
            <person name="Baker S."/>
            <person name="Barry K."/>
            <person name="Bills G."/>
            <person name="Bluhm B."/>
            <person name="Cannon C."/>
            <person name="Castanera R."/>
            <person name="Culley D."/>
            <person name="Daum C."/>
            <person name="Ezra D."/>
            <person name="Gonzalez J."/>
            <person name="Henrissat B."/>
            <person name="Kuo A."/>
            <person name="Liang C."/>
            <person name="Lipzen A."/>
            <person name="Lutzoni F."/>
            <person name="Magnuson J."/>
            <person name="Mondo S."/>
            <person name="Nolan M."/>
            <person name="Ohm R."/>
            <person name="Pangilinan J."/>
            <person name="Park H.-J."/>
            <person name="Ramirez L."/>
            <person name="Alfaro M."/>
            <person name="Sun H."/>
            <person name="Tritt A."/>
            <person name="Yoshinaga Y."/>
            <person name="Zwiers L.-H."/>
            <person name="Turgeon B."/>
            <person name="Goodwin S."/>
            <person name="Spatafora J."/>
            <person name="Crous P."/>
            <person name="Grigoriev I."/>
        </authorList>
    </citation>
    <scope>NUCLEOTIDE SEQUENCE</scope>
    <source>
        <strain evidence="15">ATCC 16933</strain>
    </source>
</reference>
<feature type="region of interest" description="Disordered" evidence="12">
    <location>
        <begin position="1"/>
        <end position="76"/>
    </location>
</feature>
<dbReference type="PROSITE" id="PS51194">
    <property type="entry name" value="HELICASE_CTER"/>
    <property type="match status" value="1"/>
</dbReference>
<keyword evidence="16" id="KW-1185">Reference proteome</keyword>
<dbReference type="EC" id="3.6.4.13" evidence="2"/>
<evidence type="ECO:0000256" key="9">
    <source>
        <dbReference type="ARBA" id="ARBA00022884"/>
    </source>
</evidence>
<dbReference type="SMART" id="SM00847">
    <property type="entry name" value="HA2"/>
    <property type="match status" value="1"/>
</dbReference>
<keyword evidence="7" id="KW-0347">Helicase</keyword>
<dbReference type="Pfam" id="PF00271">
    <property type="entry name" value="Helicase_C"/>
    <property type="match status" value="1"/>
</dbReference>
<sequence>MAPQKGKKKKTKQATNPARGVATTSIPKAVKNQEDESVSSPTKQESSKTPTPNASVDAIVIEPTKEGKPLKSLPELSPEEFESRLEENELQIMVDDLGPKVRKESARHVSRLNTDRRALRAQSLDLPTFDWISDDLTEKVLSLLRREIDQRQHQGRTDLDEPLPAEQDLLFRFWTLQFTLEEIGFANDRIQEALKNLLLNTPKPDSTSQPWGLQESLDYLAIACTEEELRRYDGHKILITPNPESSTNSGVSSPTRIPPGLAPSVPRSQVDSPQKQEIHSPLTEDVSGVVSDVPSDAEPEDLLSIYLSTQSRLFSIDPSLTQLASNSKAKNSKSKKQQQPTSSKSTPLEAQKLVQRLEKVKRDMLFDKDEAERQWNDKRIAMLRSRKADSPRKWSNDPFKTTPKHSDSCTSPEDIEPDKSEQQESPSGEDAPDMLGGMFDSVLGLNDPPSHDTGNQPSIVTVRSFDHIGGVHPRRVLLDACRARDPGVKIEYEQASATTFSCRHRIRIIWTKPQLYSNWSPSHIVSVSYEPTLFVCTMTDTAAPDVQQSEAFVSTAALFFIFSSFAREEKSYMRLPGPWREFWSELAALKKEDDDAKDRSNLKGLRHIIREELDRIENDDVVLTKSFRRRNGAQGRSQAEKDLNSQLDFFDRLSPEECISRWTHVSSSSSYQRMLKSRQTLPMFEFKKTAISAIEDNQIMILSGETGCGKSTQLPAFVLENELSNGRHCKICCTEPRRISAISLAQRVIEELGEPKHLLGSSKSLVGYQVRFDSRVSKENLLVYATVGTILRTLESSQSLSDITHLVIDEVHERSIETDFLLVIVRSLAERRPDLKIILMSATVDAERFSRYLGGAPVVSVPGRTYPVLTQYLEDAIELTRFSSSGNRNYPEDDDENEAEDDPASATTDSAEKNLQGYSQSTLSILRGWDEYRVNYGLIVQLLKKIYTSSDHTQYCKAILIFMPGMMEIRRLNDMLHNDDFFGSDWLIYALHSAISNDDQMSAFNVPPVGMHKVVIATNIAETGITIPDVTCVIDTGVHKEMRFDERRQLSRLVQTFISRANAKQRRGRAGRVQEGLCFHLFTKHRYRVAMLEHQTPEMLRLSLQELVMRIKICNLGDVQQILQSALDPPQYKNIRRAIDALTEVGALALNESLTPLGQQIARIPVDAMLGKLVLLGAIFGCLDAVLTIAALISSKSIFAEGLGGRKQADLARQAFKKGDSDLLTAYNAYSSWRRICNTSESEFQFCRKNGLSAQQLASVEDLKAQLLKSVVDAGFVTLDDLDRAKLRRFQFFSKSRVFVPMPTAVNANNANDTLIASVIAWAFHPKILIRDGKGWRNINNNQTVSLPASSVNKGITTVRFLSYHDMMQASGTKLYNANSTSIVYELPLLLFAGEVDFRLHAGVVTLDSNRVRFKVGDWKTMVVIKMLRRKAKAITSAILKSPGKPLPPILESWNSVLLQVLAKGGMKRE</sequence>
<dbReference type="InterPro" id="IPR007502">
    <property type="entry name" value="Helicase-assoc_dom"/>
</dbReference>
<dbReference type="FunFam" id="3.40.50.300:FF:000500">
    <property type="entry name" value="ATP-dependent RNA helicase DHX29"/>
    <property type="match status" value="1"/>
</dbReference>
<feature type="compositionally biased region" description="Acidic residues" evidence="12">
    <location>
        <begin position="892"/>
        <end position="903"/>
    </location>
</feature>
<evidence type="ECO:0000256" key="3">
    <source>
        <dbReference type="ARBA" id="ARBA00022528"/>
    </source>
</evidence>
<dbReference type="SMART" id="SM00487">
    <property type="entry name" value="DEXDc"/>
    <property type="match status" value="1"/>
</dbReference>
<feature type="compositionally biased region" description="Polar residues" evidence="12">
    <location>
        <begin position="242"/>
        <end position="255"/>
    </location>
</feature>
<feature type="compositionally biased region" description="Basic and acidic residues" evidence="12">
    <location>
        <begin position="382"/>
        <end position="395"/>
    </location>
</feature>
<evidence type="ECO:0000256" key="4">
    <source>
        <dbReference type="ARBA" id="ARBA00022640"/>
    </source>
</evidence>
<dbReference type="Pfam" id="PF00270">
    <property type="entry name" value="DEAD"/>
    <property type="match status" value="1"/>
</dbReference>
<dbReference type="GO" id="GO:0003724">
    <property type="term" value="F:RNA helicase activity"/>
    <property type="evidence" value="ECO:0007669"/>
    <property type="project" value="UniProtKB-EC"/>
</dbReference>
<name>A0A6A6P0M4_9PEZI</name>
<dbReference type="InterPro" id="IPR027417">
    <property type="entry name" value="P-loop_NTPase"/>
</dbReference>
<keyword evidence="3" id="KW-0150">Chloroplast</keyword>
<feature type="domain" description="Helicase C-terminal" evidence="14">
    <location>
        <begin position="938"/>
        <end position="1115"/>
    </location>
</feature>
<feature type="compositionally biased region" description="Basic residues" evidence="12">
    <location>
        <begin position="1"/>
        <end position="12"/>
    </location>
</feature>